<feature type="non-terminal residue" evidence="8">
    <location>
        <position position="326"/>
    </location>
</feature>
<name>A0A9P4XSA0_CRYP1</name>
<gene>
    <name evidence="8" type="ORF">M406DRAFT_283563</name>
</gene>
<evidence type="ECO:0000256" key="5">
    <source>
        <dbReference type="ARBA" id="ARBA00038359"/>
    </source>
</evidence>
<dbReference type="RefSeq" id="XP_040771383.1">
    <property type="nucleotide sequence ID" value="XM_040918518.1"/>
</dbReference>
<feature type="transmembrane region" description="Helical" evidence="6">
    <location>
        <begin position="125"/>
        <end position="141"/>
    </location>
</feature>
<feature type="transmembrane region" description="Helical" evidence="6">
    <location>
        <begin position="153"/>
        <end position="178"/>
    </location>
</feature>
<comment type="subcellular location">
    <subcellularLocation>
        <location evidence="1">Membrane</location>
        <topology evidence="1">Multi-pass membrane protein</topology>
    </subcellularLocation>
</comment>
<dbReference type="InterPro" id="IPR049326">
    <property type="entry name" value="Rhodopsin_dom_fungi"/>
</dbReference>
<dbReference type="PANTHER" id="PTHR33048">
    <property type="entry name" value="PTH11-LIKE INTEGRAL MEMBRANE PROTEIN (AFU_ORTHOLOGUE AFUA_5G11245)"/>
    <property type="match status" value="1"/>
</dbReference>
<feature type="transmembrane region" description="Helical" evidence="6">
    <location>
        <begin position="33"/>
        <end position="54"/>
    </location>
</feature>
<keyword evidence="4 6" id="KW-0472">Membrane</keyword>
<dbReference type="EMBL" id="MU032353">
    <property type="protein sequence ID" value="KAF3760404.1"/>
    <property type="molecule type" value="Genomic_DNA"/>
</dbReference>
<keyword evidence="3 6" id="KW-1133">Transmembrane helix</keyword>
<evidence type="ECO:0000256" key="6">
    <source>
        <dbReference type="SAM" id="Phobius"/>
    </source>
</evidence>
<evidence type="ECO:0000259" key="7">
    <source>
        <dbReference type="Pfam" id="PF20684"/>
    </source>
</evidence>
<feature type="transmembrane region" description="Helical" evidence="6">
    <location>
        <begin position="236"/>
        <end position="256"/>
    </location>
</feature>
<feature type="domain" description="Rhodopsin" evidence="7">
    <location>
        <begin position="56"/>
        <end position="298"/>
    </location>
</feature>
<dbReference type="PANTHER" id="PTHR33048:SF47">
    <property type="entry name" value="INTEGRAL MEMBRANE PROTEIN-RELATED"/>
    <property type="match status" value="1"/>
</dbReference>
<evidence type="ECO:0000256" key="1">
    <source>
        <dbReference type="ARBA" id="ARBA00004141"/>
    </source>
</evidence>
<protein>
    <recommendedName>
        <fullName evidence="7">Rhodopsin domain-containing protein</fullName>
    </recommendedName>
</protein>
<proteinExistence type="inferred from homology"/>
<dbReference type="AlphaFoldDB" id="A0A9P4XSA0"/>
<dbReference type="GO" id="GO:0016020">
    <property type="term" value="C:membrane"/>
    <property type="evidence" value="ECO:0007669"/>
    <property type="project" value="UniProtKB-SubCell"/>
</dbReference>
<dbReference type="Proteomes" id="UP000803844">
    <property type="component" value="Unassembled WGS sequence"/>
</dbReference>
<evidence type="ECO:0000256" key="3">
    <source>
        <dbReference type="ARBA" id="ARBA00022989"/>
    </source>
</evidence>
<comment type="caution">
    <text evidence="8">The sequence shown here is derived from an EMBL/GenBank/DDBJ whole genome shotgun (WGS) entry which is preliminary data.</text>
</comment>
<dbReference type="InterPro" id="IPR052337">
    <property type="entry name" value="SAT4-like"/>
</dbReference>
<sequence length="326" mass="36173">MSLPTTEDLCTIPAGVSPDGQYNFENPTTLGPAVISLGVILCTISVILTVGRVYTNRRRLLSADYFTVAALVFNIGFTAILLSSAYFGPMRTIFLQPSMYRHQWDIPLCWFTPSYFKRLYVQETFFAPVYFTSKTAIFLLYRQLFAVKKWMRYAIIGGIIFTFLLYFPNIPLAAIYSAPRVGEPWSSILTSNGPFKMITYSIVMASGSTLLDIYIFLLPLPIVARLHMPLGRRLQLIGVFGTALMGVTASALSLVYRVQLLDATDTLWPQSIVSICALVESNVAIIVGCMPGFAQLLKLHAGGSNFFKSLRSRVRDMVGDSSNNSS</sequence>
<dbReference type="Pfam" id="PF20684">
    <property type="entry name" value="Fung_rhodopsin"/>
    <property type="match status" value="1"/>
</dbReference>
<reference evidence="8" key="1">
    <citation type="journal article" date="2020" name="Phytopathology">
        <title>Genome sequence of the chestnut blight fungus Cryphonectria parasitica EP155: A fundamental resource for an archetypical invasive plant pathogen.</title>
        <authorList>
            <person name="Crouch J.A."/>
            <person name="Dawe A."/>
            <person name="Aerts A."/>
            <person name="Barry K."/>
            <person name="Churchill A.C.L."/>
            <person name="Grimwood J."/>
            <person name="Hillman B."/>
            <person name="Milgroom M.G."/>
            <person name="Pangilinan J."/>
            <person name="Smith M."/>
            <person name="Salamov A."/>
            <person name="Schmutz J."/>
            <person name="Yadav J."/>
            <person name="Grigoriev I.V."/>
            <person name="Nuss D."/>
        </authorList>
    </citation>
    <scope>NUCLEOTIDE SEQUENCE</scope>
    <source>
        <strain evidence="8">EP155</strain>
    </source>
</reference>
<feature type="transmembrane region" description="Helical" evidence="6">
    <location>
        <begin position="66"/>
        <end position="87"/>
    </location>
</feature>
<keyword evidence="2 6" id="KW-0812">Transmembrane</keyword>
<evidence type="ECO:0000256" key="4">
    <source>
        <dbReference type="ARBA" id="ARBA00023136"/>
    </source>
</evidence>
<dbReference type="OrthoDB" id="5342292at2759"/>
<comment type="similarity">
    <text evidence="5">Belongs to the SAT4 family.</text>
</comment>
<evidence type="ECO:0000256" key="2">
    <source>
        <dbReference type="ARBA" id="ARBA00022692"/>
    </source>
</evidence>
<dbReference type="GeneID" id="63835647"/>
<evidence type="ECO:0000313" key="8">
    <source>
        <dbReference type="EMBL" id="KAF3760404.1"/>
    </source>
</evidence>
<organism evidence="8 9">
    <name type="scientific">Cryphonectria parasitica (strain ATCC 38755 / EP155)</name>
    <dbReference type="NCBI Taxonomy" id="660469"/>
    <lineage>
        <taxon>Eukaryota</taxon>
        <taxon>Fungi</taxon>
        <taxon>Dikarya</taxon>
        <taxon>Ascomycota</taxon>
        <taxon>Pezizomycotina</taxon>
        <taxon>Sordariomycetes</taxon>
        <taxon>Sordariomycetidae</taxon>
        <taxon>Diaporthales</taxon>
        <taxon>Cryphonectriaceae</taxon>
        <taxon>Cryphonectria-Endothia species complex</taxon>
        <taxon>Cryphonectria</taxon>
    </lineage>
</organism>
<keyword evidence="9" id="KW-1185">Reference proteome</keyword>
<feature type="transmembrane region" description="Helical" evidence="6">
    <location>
        <begin position="198"/>
        <end position="224"/>
    </location>
</feature>
<evidence type="ECO:0000313" key="9">
    <source>
        <dbReference type="Proteomes" id="UP000803844"/>
    </source>
</evidence>
<accession>A0A9P4XSA0</accession>
<feature type="transmembrane region" description="Helical" evidence="6">
    <location>
        <begin position="268"/>
        <end position="290"/>
    </location>
</feature>